<dbReference type="EMBL" id="JARGYU010000001">
    <property type="protein sequence ID" value="MDZ5760874.1"/>
    <property type="molecule type" value="Genomic_DNA"/>
</dbReference>
<proteinExistence type="inferred from homology"/>
<dbReference type="AlphaFoldDB" id="A0AAE4VKH2"/>
<keyword evidence="10" id="KW-1185">Reference proteome</keyword>
<dbReference type="GO" id="GO:0003774">
    <property type="term" value="F:cytoskeletal motor activity"/>
    <property type="evidence" value="ECO:0007669"/>
    <property type="project" value="InterPro"/>
</dbReference>
<evidence type="ECO:0000256" key="6">
    <source>
        <dbReference type="ARBA" id="ARBA00023136"/>
    </source>
</evidence>
<comment type="caution">
    <text evidence="9">The sequence shown here is derived from an EMBL/GenBank/DDBJ whole genome shotgun (WGS) entry which is preliminary data.</text>
</comment>
<keyword evidence="7" id="KW-0975">Bacterial flagellum</keyword>
<sequence>MYYHYHRFIKFKIKFRILSVSIILIINLSSCDLMNERLANVGRPPELSKVMFYERDNDTLSNYIGSNNYNPLYKADKKPVKMKNSVWSKNNQSFFENYRIGDIISIIISVKDKAHLNNQTQKSRKSDSTLGVDNFFGIEKRVNKYDTGSMISAAGGATSSGNGKIDRSETVETTIAATVLKILPSGNLYIKGSQEIRINYEIRQITVEGIVRHNDIDGNNAVRLDKIAEARISYGGRGHISEYQQDQYGKQIVDIVSPF</sequence>
<dbReference type="PANTHER" id="PTHR34933:SF1">
    <property type="entry name" value="FLAGELLAR L-RING PROTEIN"/>
    <property type="match status" value="1"/>
</dbReference>
<keyword evidence="9" id="KW-0282">Flagellum</keyword>
<organism evidence="9 10">
    <name type="scientific">Lyticum sinuosum</name>
    <dbReference type="NCBI Taxonomy" id="1332059"/>
    <lineage>
        <taxon>Bacteria</taxon>
        <taxon>Pseudomonadati</taxon>
        <taxon>Pseudomonadota</taxon>
        <taxon>Alphaproteobacteria</taxon>
        <taxon>Rickettsiales</taxon>
        <taxon>Lyticum</taxon>
    </lineage>
</organism>
<evidence type="ECO:0000256" key="8">
    <source>
        <dbReference type="ARBA" id="ARBA00023237"/>
    </source>
</evidence>
<evidence type="ECO:0000256" key="5">
    <source>
        <dbReference type="ARBA" id="ARBA00022729"/>
    </source>
</evidence>
<keyword evidence="9" id="KW-0966">Cell projection</keyword>
<dbReference type="InterPro" id="IPR000527">
    <property type="entry name" value="Flag_Lring"/>
</dbReference>
<dbReference type="GO" id="GO:0009279">
    <property type="term" value="C:cell outer membrane"/>
    <property type="evidence" value="ECO:0007669"/>
    <property type="project" value="UniProtKB-SubCell"/>
</dbReference>
<protein>
    <submittedName>
        <fullName evidence="9">Flagellar L-ring protein</fullName>
    </submittedName>
</protein>
<evidence type="ECO:0000256" key="4">
    <source>
        <dbReference type="ARBA" id="ARBA00006929"/>
    </source>
</evidence>
<keyword evidence="6" id="KW-0472">Membrane</keyword>
<comment type="function">
    <text evidence="1">Assembles around the rod to form the L-ring and probably protects the motor/basal body from shearing forces during rotation.</text>
</comment>
<comment type="subcellular location">
    <subcellularLocation>
        <location evidence="2">Bacterial flagellum basal body</location>
    </subcellularLocation>
    <subcellularLocation>
        <location evidence="3">Cell outer membrane</location>
    </subcellularLocation>
</comment>
<evidence type="ECO:0000256" key="3">
    <source>
        <dbReference type="ARBA" id="ARBA00004442"/>
    </source>
</evidence>
<reference evidence="9" key="1">
    <citation type="submission" date="2023-02" db="EMBL/GenBank/DDBJ databases">
        <title>Host association and intracellularity evolved multiple times independently in the Rickettsiales.</title>
        <authorList>
            <person name="Castelli M."/>
            <person name="Nardi T."/>
            <person name="Gammuto L."/>
            <person name="Bellinzona G."/>
            <person name="Sabaneyeva E."/>
            <person name="Potekhin A."/>
            <person name="Serra V."/>
            <person name="Petroni G."/>
            <person name="Sassera D."/>
        </authorList>
    </citation>
    <scope>NUCLEOTIDE SEQUENCE</scope>
    <source>
        <strain evidence="9">USBL-36I1</strain>
    </source>
</reference>
<dbReference type="GO" id="GO:0009427">
    <property type="term" value="C:bacterial-type flagellum basal body, distal rod, L ring"/>
    <property type="evidence" value="ECO:0007669"/>
    <property type="project" value="InterPro"/>
</dbReference>
<evidence type="ECO:0000256" key="1">
    <source>
        <dbReference type="ARBA" id="ARBA00002591"/>
    </source>
</evidence>
<dbReference type="PRINTS" id="PR01008">
    <property type="entry name" value="FLGLRINGFLGH"/>
</dbReference>
<dbReference type="GO" id="GO:0071973">
    <property type="term" value="P:bacterial-type flagellum-dependent cell motility"/>
    <property type="evidence" value="ECO:0007669"/>
    <property type="project" value="InterPro"/>
</dbReference>
<dbReference type="Pfam" id="PF02107">
    <property type="entry name" value="FlgH"/>
    <property type="match status" value="1"/>
</dbReference>
<gene>
    <name evidence="9" type="ORF">Lyticum_00026</name>
</gene>
<evidence type="ECO:0000256" key="2">
    <source>
        <dbReference type="ARBA" id="ARBA00004117"/>
    </source>
</evidence>
<evidence type="ECO:0000313" key="9">
    <source>
        <dbReference type="EMBL" id="MDZ5760874.1"/>
    </source>
</evidence>
<keyword evidence="5" id="KW-0732">Signal</keyword>
<keyword evidence="8" id="KW-0998">Cell outer membrane</keyword>
<dbReference type="Proteomes" id="UP001289135">
    <property type="component" value="Unassembled WGS sequence"/>
</dbReference>
<accession>A0AAE4VKH2</accession>
<comment type="similarity">
    <text evidence="4">Belongs to the FlgH family.</text>
</comment>
<evidence type="ECO:0000313" key="10">
    <source>
        <dbReference type="Proteomes" id="UP001289135"/>
    </source>
</evidence>
<name>A0AAE4VKH2_9RICK</name>
<dbReference type="PANTHER" id="PTHR34933">
    <property type="entry name" value="FLAGELLAR L-RING PROTEIN"/>
    <property type="match status" value="1"/>
</dbReference>
<keyword evidence="9" id="KW-0969">Cilium</keyword>
<evidence type="ECO:0000256" key="7">
    <source>
        <dbReference type="ARBA" id="ARBA00023143"/>
    </source>
</evidence>